<evidence type="ECO:0000256" key="1">
    <source>
        <dbReference type="ARBA" id="ARBA00009174"/>
    </source>
</evidence>
<dbReference type="PANTHER" id="PTHR30272:SF1">
    <property type="entry name" value="3-HYDROXYACYL-[ACYL-CARRIER-PROTEIN] DEHYDRATASE"/>
    <property type="match status" value="1"/>
</dbReference>
<dbReference type="EMBL" id="JAIVFQ010000072">
    <property type="protein sequence ID" value="MCC5603266.1"/>
    <property type="molecule type" value="Genomic_DNA"/>
</dbReference>
<accession>A0ABS8IH84</accession>
<dbReference type="Pfam" id="PF07977">
    <property type="entry name" value="FabA"/>
    <property type="match status" value="1"/>
</dbReference>
<dbReference type="Gene3D" id="3.10.129.10">
    <property type="entry name" value="Hotdog Thioesterase"/>
    <property type="match status" value="1"/>
</dbReference>
<reference evidence="3 4" key="1">
    <citation type="journal article" date="2021" name="Microorganisms">
        <title>Genome Evolution of Filamentous Cyanobacterium Nostoc Species: From Facultative Symbiosis to Free Living.</title>
        <authorList>
            <person name="Huo D."/>
            <person name="Li H."/>
            <person name="Cai F."/>
            <person name="Guo X."/>
            <person name="Qiao Z."/>
            <person name="Wang W."/>
            <person name="Yu G."/>
            <person name="Li R."/>
        </authorList>
    </citation>
    <scope>NUCLEOTIDE SEQUENCE [LARGE SCALE GENOMIC DNA]</scope>
    <source>
        <strain evidence="3 4">CHAB 5714</strain>
    </source>
</reference>
<comment type="similarity">
    <text evidence="1">Belongs to the thioester dehydratase family. FabZ subfamily.</text>
</comment>
<dbReference type="InterPro" id="IPR029069">
    <property type="entry name" value="HotDog_dom_sf"/>
</dbReference>
<protein>
    <recommendedName>
        <fullName evidence="5">Beta-hydroxyacyl-ACP dehydratase</fullName>
    </recommendedName>
</protein>
<dbReference type="PANTHER" id="PTHR30272">
    <property type="entry name" value="3-HYDROXYACYL-[ACYL-CARRIER-PROTEIN] DEHYDRATASE"/>
    <property type="match status" value="1"/>
</dbReference>
<comment type="caution">
    <text evidence="3">The sequence shown here is derived from an EMBL/GenBank/DDBJ whole genome shotgun (WGS) entry which is preliminary data.</text>
</comment>
<gene>
    <name evidence="3" type="ORF">LC586_29755</name>
</gene>
<dbReference type="SUPFAM" id="SSF54637">
    <property type="entry name" value="Thioesterase/thiol ester dehydrase-isomerase"/>
    <property type="match status" value="1"/>
</dbReference>
<keyword evidence="2" id="KW-0456">Lyase</keyword>
<dbReference type="InterPro" id="IPR013114">
    <property type="entry name" value="FabA_FabZ"/>
</dbReference>
<evidence type="ECO:0008006" key="5">
    <source>
        <dbReference type="Google" id="ProtNLM"/>
    </source>
</evidence>
<evidence type="ECO:0000313" key="4">
    <source>
        <dbReference type="Proteomes" id="UP001199525"/>
    </source>
</evidence>
<dbReference type="RefSeq" id="WP_229488829.1">
    <property type="nucleotide sequence ID" value="NZ_JAIVFQ010000072.1"/>
</dbReference>
<keyword evidence="4" id="KW-1185">Reference proteome</keyword>
<evidence type="ECO:0000313" key="3">
    <source>
        <dbReference type="EMBL" id="MCC5603266.1"/>
    </source>
</evidence>
<evidence type="ECO:0000256" key="2">
    <source>
        <dbReference type="ARBA" id="ARBA00023239"/>
    </source>
</evidence>
<sequence>MMISQDKIKSIIPHRFPMLLVDKVQELESNANFVAIKTVTCNEPCFAELGDTAKIQDYAYPCSLIIESFCQAAGIMYNQIRQHKGNIGQELMLFGSISKFLFYDEVFPGDTMEHRVRLERGLADAAVFSGEVWVNHRQIAEVERVVVALRSVEVMN</sequence>
<dbReference type="Proteomes" id="UP001199525">
    <property type="component" value="Unassembled WGS sequence"/>
</dbReference>
<organism evidence="3 4">
    <name type="scientific">Nostoc favosum CHAB5714</name>
    <dbReference type="NCBI Taxonomy" id="2780399"/>
    <lineage>
        <taxon>Bacteria</taxon>
        <taxon>Bacillati</taxon>
        <taxon>Cyanobacteriota</taxon>
        <taxon>Cyanophyceae</taxon>
        <taxon>Nostocales</taxon>
        <taxon>Nostocaceae</taxon>
        <taxon>Nostoc</taxon>
        <taxon>Nostoc favosum</taxon>
    </lineage>
</organism>
<name>A0ABS8IH84_9NOSO</name>
<proteinExistence type="inferred from homology"/>